<evidence type="ECO:0000256" key="1">
    <source>
        <dbReference type="SAM" id="MobiDB-lite"/>
    </source>
</evidence>
<gene>
    <name evidence="3" type="ORF">MELIAE_LOCUS1785</name>
</gene>
<dbReference type="EMBL" id="OV121132">
    <property type="protein sequence ID" value="CAH0547890.1"/>
    <property type="molecule type" value="Genomic_DNA"/>
</dbReference>
<feature type="region of interest" description="Disordered" evidence="1">
    <location>
        <begin position="229"/>
        <end position="270"/>
    </location>
</feature>
<dbReference type="AlphaFoldDB" id="A0A9P0AV89"/>
<reference evidence="3" key="1">
    <citation type="submission" date="2021-12" db="EMBL/GenBank/DDBJ databases">
        <authorList>
            <person name="King R."/>
        </authorList>
    </citation>
    <scope>NUCLEOTIDE SEQUENCE</scope>
</reference>
<proteinExistence type="predicted"/>
<evidence type="ECO:0000259" key="2">
    <source>
        <dbReference type="Pfam" id="PF07707"/>
    </source>
</evidence>
<name>A0A9P0AV89_BRAAE</name>
<dbReference type="Gene3D" id="1.25.40.420">
    <property type="match status" value="1"/>
</dbReference>
<sequence>MVQVTHYPQDEESNTSEKTTRRSSENACQSIAFRDLESASNGLKKAVEANDPVLGRKCIEFFDLLLGNKENLIPVLKCLSEIMPPKDLSNCHSPSAPPMNGCASHNWVQELTEKLRENILLEIDKHAEYILKKKEFLDVCFVDLKTILTRDTLRLSNEILVYDAIKRRVEKEKKNKNAGSCCTWDNLIRAPRYGCMSMVDFSREPKSNPSLNLEERLCIEQYILNRGAGKNPQPLPHKGSQPRLYTNERPHKLSSRSYSRESSPSSTCSKKSTKDKVIINLLSCFTAVFD</sequence>
<evidence type="ECO:0000313" key="4">
    <source>
        <dbReference type="Proteomes" id="UP001154078"/>
    </source>
</evidence>
<feature type="compositionally biased region" description="Low complexity" evidence="1">
    <location>
        <begin position="255"/>
        <end position="270"/>
    </location>
</feature>
<protein>
    <recommendedName>
        <fullName evidence="2">BACK domain-containing protein</fullName>
    </recommendedName>
</protein>
<accession>A0A9P0AV89</accession>
<dbReference type="Pfam" id="PF07707">
    <property type="entry name" value="BACK"/>
    <property type="match status" value="1"/>
</dbReference>
<dbReference type="Proteomes" id="UP001154078">
    <property type="component" value="Chromosome 1"/>
</dbReference>
<evidence type="ECO:0000313" key="3">
    <source>
        <dbReference type="EMBL" id="CAH0547890.1"/>
    </source>
</evidence>
<keyword evidence="4" id="KW-1185">Reference proteome</keyword>
<organism evidence="3 4">
    <name type="scientific">Brassicogethes aeneus</name>
    <name type="common">Rape pollen beetle</name>
    <name type="synonym">Meligethes aeneus</name>
    <dbReference type="NCBI Taxonomy" id="1431903"/>
    <lineage>
        <taxon>Eukaryota</taxon>
        <taxon>Metazoa</taxon>
        <taxon>Ecdysozoa</taxon>
        <taxon>Arthropoda</taxon>
        <taxon>Hexapoda</taxon>
        <taxon>Insecta</taxon>
        <taxon>Pterygota</taxon>
        <taxon>Neoptera</taxon>
        <taxon>Endopterygota</taxon>
        <taxon>Coleoptera</taxon>
        <taxon>Polyphaga</taxon>
        <taxon>Cucujiformia</taxon>
        <taxon>Nitidulidae</taxon>
        <taxon>Meligethinae</taxon>
        <taxon>Brassicogethes</taxon>
    </lineage>
</organism>
<feature type="region of interest" description="Disordered" evidence="1">
    <location>
        <begin position="1"/>
        <end position="26"/>
    </location>
</feature>
<dbReference type="InterPro" id="IPR011705">
    <property type="entry name" value="BACK"/>
</dbReference>
<dbReference type="OrthoDB" id="6335872at2759"/>
<feature type="domain" description="BACK" evidence="2">
    <location>
        <begin position="113"/>
        <end position="176"/>
    </location>
</feature>